<dbReference type="Pfam" id="PF19841">
    <property type="entry name" value="GldN"/>
    <property type="match status" value="1"/>
</dbReference>
<name>A0AAE3M3B1_9BACT</name>
<dbReference type="Proteomes" id="UP001209229">
    <property type="component" value="Unassembled WGS sequence"/>
</dbReference>
<dbReference type="RefSeq" id="WP_301190010.1">
    <property type="nucleotide sequence ID" value="NZ_JAPDPJ010000014.1"/>
</dbReference>
<protein>
    <submittedName>
        <fullName evidence="1">Uncharacterized protein</fullName>
    </submittedName>
</protein>
<evidence type="ECO:0000313" key="2">
    <source>
        <dbReference type="Proteomes" id="UP001209229"/>
    </source>
</evidence>
<evidence type="ECO:0000313" key="1">
    <source>
        <dbReference type="EMBL" id="MCW3786446.1"/>
    </source>
</evidence>
<sequence length="354" mass="40344">MKKINILITLLVLIQPIFSQNKLNTSANNALLPNSLLLETLCPLDTNFSKSNSLGNDLYYSIIDYTGGKLPHQFTEIAFNSKNHKYTLEPSNYYPYDFTSYTSLNEDEVKISFGESKETVVSGGKNIEVITPLNPIEIKAVQFIESWNLNTQANTFDKTIKAIIPIRSLINYSGSIQKQTCIIEQTPDKDIKNERLIAKVKYEVLLFNKNEFKGDEDEYDLFKKELSNAPLLTSYARYQLIGFIETSAHQKIINAYDFNTNKPIEDIKSIKQMLGYTSTVLNVIDTSTGEVVEKIIEDRTASVKSIIFCEEWYTNKDKSSIHKKVVGIAPVTWKENSLEKNTGFTLWFDEAKVF</sequence>
<organism evidence="1 2">
    <name type="scientific">Plebeiibacterium sediminum</name>
    <dbReference type="NCBI Taxonomy" id="2992112"/>
    <lineage>
        <taxon>Bacteria</taxon>
        <taxon>Pseudomonadati</taxon>
        <taxon>Bacteroidota</taxon>
        <taxon>Bacteroidia</taxon>
        <taxon>Marinilabiliales</taxon>
        <taxon>Marinilabiliaceae</taxon>
        <taxon>Plebeiibacterium</taxon>
    </lineage>
</organism>
<dbReference type="InterPro" id="IPR019847">
    <property type="entry name" value="Gliding_motility_assoc_GldN"/>
</dbReference>
<proteinExistence type="predicted"/>
<accession>A0AAE3M3B1</accession>
<dbReference type="EMBL" id="JAPDPJ010000014">
    <property type="protein sequence ID" value="MCW3786446.1"/>
    <property type="molecule type" value="Genomic_DNA"/>
</dbReference>
<keyword evidence="2" id="KW-1185">Reference proteome</keyword>
<reference evidence="1" key="1">
    <citation type="submission" date="2022-10" db="EMBL/GenBank/DDBJ databases">
        <authorList>
            <person name="Yu W.X."/>
        </authorList>
    </citation>
    <scope>NUCLEOTIDE SEQUENCE</scope>
    <source>
        <strain evidence="1">AAT</strain>
    </source>
</reference>
<comment type="caution">
    <text evidence="1">The sequence shown here is derived from an EMBL/GenBank/DDBJ whole genome shotgun (WGS) entry which is preliminary data.</text>
</comment>
<dbReference type="AlphaFoldDB" id="A0AAE3M3B1"/>
<gene>
    <name evidence="1" type="ORF">OM075_08200</name>
</gene>